<sequence>MKNLTKIFFLISVIALVLTSCSNDKDDKGKVFVKIIETTENDVVENSIFKYQENQIISAENSKQRIDYTYANGLISRIVTYDKDSKSSVVLEFSYENEKLVQLTSSENYSIYYSYNSDGTVSYEKFNGTTKNEAQKVYHGTLSFKNKNLIKDERLFDVLDENQTVSLKISYDYDTFNNPYYSILGYDKLLNQGALVSKNNMVQAVSETTVTEGEGTISSANIYKTTYKYDADNYPVEQVSEASLTNPNYSKIQYLY</sequence>
<dbReference type="EMBL" id="NASZ01000022">
    <property type="protein sequence ID" value="MBD0726109.1"/>
    <property type="molecule type" value="Genomic_DNA"/>
</dbReference>
<evidence type="ECO:0008006" key="3">
    <source>
        <dbReference type="Google" id="ProtNLM"/>
    </source>
</evidence>
<organism evidence="1 2">
    <name type="scientific">Flavobacterium pokkalii</name>
    <dbReference type="NCBI Taxonomy" id="1940408"/>
    <lineage>
        <taxon>Bacteria</taxon>
        <taxon>Pseudomonadati</taxon>
        <taxon>Bacteroidota</taxon>
        <taxon>Flavobacteriia</taxon>
        <taxon>Flavobacteriales</taxon>
        <taxon>Flavobacteriaceae</taxon>
        <taxon>Flavobacterium</taxon>
    </lineage>
</organism>
<gene>
    <name evidence="1" type="ORF">B6A10_13090</name>
</gene>
<dbReference type="RefSeq" id="WP_188221213.1">
    <property type="nucleotide sequence ID" value="NZ_NASZ01000022.1"/>
</dbReference>
<evidence type="ECO:0000313" key="1">
    <source>
        <dbReference type="EMBL" id="MBD0726109.1"/>
    </source>
</evidence>
<proteinExistence type="predicted"/>
<protein>
    <recommendedName>
        <fullName evidence="3">YD repeat-containing protein</fullName>
    </recommendedName>
</protein>
<dbReference type="PROSITE" id="PS51257">
    <property type="entry name" value="PROKAR_LIPOPROTEIN"/>
    <property type="match status" value="1"/>
</dbReference>
<accession>A0ABR7UW83</accession>
<comment type="caution">
    <text evidence="1">The sequence shown here is derived from an EMBL/GenBank/DDBJ whole genome shotgun (WGS) entry which is preliminary data.</text>
</comment>
<name>A0ABR7UW83_9FLAO</name>
<evidence type="ECO:0000313" key="2">
    <source>
        <dbReference type="Proteomes" id="UP000661715"/>
    </source>
</evidence>
<dbReference type="Proteomes" id="UP000661715">
    <property type="component" value="Unassembled WGS sequence"/>
</dbReference>
<reference evidence="1 2" key="1">
    <citation type="journal article" date="2020" name="Microbiol. Res.">
        <title>Flavobacterium pokkalii sp. nov., a novel plant growth promoting native rhizobacteria isolated from pokkali rice grown in coastal saline affected agricultural regions of southern India, Kerala.</title>
        <authorList>
            <person name="Menon R.R."/>
            <person name="Kumari S."/>
            <person name="Viver T."/>
            <person name="Rameshkumar N."/>
        </authorList>
    </citation>
    <scope>NUCLEOTIDE SEQUENCE [LARGE SCALE GENOMIC DNA]</scope>
    <source>
        <strain evidence="1 2">L1I52</strain>
    </source>
</reference>
<keyword evidence="2" id="KW-1185">Reference proteome</keyword>